<feature type="non-terminal residue" evidence="2">
    <location>
        <position position="65"/>
    </location>
</feature>
<dbReference type="Proteomes" id="UP000789396">
    <property type="component" value="Unassembled WGS sequence"/>
</dbReference>
<sequence>MKPTLITILSFLFIAVAVYAQKPHVPNPIALQEMLPLPILVTQDEQNKNVYHAEVKWYGRGVSPD</sequence>
<comment type="caution">
    <text evidence="2">The sequence shown here is derived from an EMBL/GenBank/DDBJ whole genome shotgun (WGS) entry which is preliminary data.</text>
</comment>
<organism evidence="2 3">
    <name type="scientific">Racocetra fulgida</name>
    <dbReference type="NCBI Taxonomy" id="60492"/>
    <lineage>
        <taxon>Eukaryota</taxon>
        <taxon>Fungi</taxon>
        <taxon>Fungi incertae sedis</taxon>
        <taxon>Mucoromycota</taxon>
        <taxon>Glomeromycotina</taxon>
        <taxon>Glomeromycetes</taxon>
        <taxon>Diversisporales</taxon>
        <taxon>Gigasporaceae</taxon>
        <taxon>Racocetra</taxon>
    </lineage>
</organism>
<gene>
    <name evidence="2" type="ORF">RFULGI_LOCUS14079</name>
</gene>
<dbReference type="OrthoDB" id="2380413at2759"/>
<evidence type="ECO:0000313" key="3">
    <source>
        <dbReference type="Proteomes" id="UP000789396"/>
    </source>
</evidence>
<proteinExistence type="predicted"/>
<reference evidence="2" key="1">
    <citation type="submission" date="2021-06" db="EMBL/GenBank/DDBJ databases">
        <authorList>
            <person name="Kallberg Y."/>
            <person name="Tangrot J."/>
            <person name="Rosling A."/>
        </authorList>
    </citation>
    <scope>NUCLEOTIDE SEQUENCE</scope>
    <source>
        <strain evidence="2">IN212</strain>
    </source>
</reference>
<evidence type="ECO:0000313" key="2">
    <source>
        <dbReference type="EMBL" id="CAG8757771.1"/>
    </source>
</evidence>
<accession>A0A9N9J092</accession>
<feature type="chain" id="PRO_5040275874" evidence="1">
    <location>
        <begin position="21"/>
        <end position="65"/>
    </location>
</feature>
<protein>
    <submittedName>
        <fullName evidence="2">12426_t:CDS:1</fullName>
    </submittedName>
</protein>
<name>A0A9N9J092_9GLOM</name>
<keyword evidence="3" id="KW-1185">Reference proteome</keyword>
<evidence type="ECO:0000256" key="1">
    <source>
        <dbReference type="SAM" id="SignalP"/>
    </source>
</evidence>
<dbReference type="EMBL" id="CAJVPZ010039584">
    <property type="protein sequence ID" value="CAG8757771.1"/>
    <property type="molecule type" value="Genomic_DNA"/>
</dbReference>
<keyword evidence="1" id="KW-0732">Signal</keyword>
<dbReference type="AlphaFoldDB" id="A0A9N9J092"/>
<feature type="signal peptide" evidence="1">
    <location>
        <begin position="1"/>
        <end position="20"/>
    </location>
</feature>